<evidence type="ECO:0000313" key="4">
    <source>
        <dbReference type="Proteomes" id="UP001141259"/>
    </source>
</evidence>
<keyword evidence="4" id="KW-1185">Reference proteome</keyword>
<evidence type="ECO:0000313" key="3">
    <source>
        <dbReference type="EMBL" id="MCS7482993.1"/>
    </source>
</evidence>
<dbReference type="EMBL" id="JANYMP010000028">
    <property type="protein sequence ID" value="MCS7482993.1"/>
    <property type="molecule type" value="Genomic_DNA"/>
</dbReference>
<reference evidence="3" key="1">
    <citation type="submission" date="2022-08" db="EMBL/GenBank/DDBJ databases">
        <authorList>
            <person name="Tistechok S."/>
            <person name="Samborskyy M."/>
            <person name="Roman I."/>
        </authorList>
    </citation>
    <scope>NUCLEOTIDE SEQUENCE</scope>
    <source>
        <strain evidence="3">DSM 103496</strain>
    </source>
</reference>
<feature type="transmembrane region" description="Helical" evidence="2">
    <location>
        <begin position="52"/>
        <end position="75"/>
    </location>
</feature>
<feature type="transmembrane region" description="Helical" evidence="2">
    <location>
        <begin position="122"/>
        <end position="143"/>
    </location>
</feature>
<sequence>MTQPPPDPYGSSPYQPVNYPAAGQQQPPPVNFPPQRPFPGAMRGVDQNTSAVYARPGVVTAGFVLWLVAALSWPLGTLLRELVAGTAIGGFGVVMGLFFLVCLGIAGVVGAIMFLRGSYHARLALCGVALVVEVMAIIGLVSLSGSTDYSGAAEVVAWLVVLARLVLPPVAVVVSLLPGTRQYFAANLG</sequence>
<proteinExistence type="predicted"/>
<gene>
    <name evidence="3" type="ORF">NZH93_39615</name>
</gene>
<feature type="transmembrane region" description="Helical" evidence="2">
    <location>
        <begin position="87"/>
        <end position="115"/>
    </location>
</feature>
<feature type="compositionally biased region" description="Pro residues" evidence="1">
    <location>
        <begin position="26"/>
        <end position="37"/>
    </location>
</feature>
<protein>
    <submittedName>
        <fullName evidence="3">Uncharacterized protein</fullName>
    </submittedName>
</protein>
<keyword evidence="2" id="KW-0812">Transmembrane</keyword>
<dbReference type="RefSeq" id="WP_259628456.1">
    <property type="nucleotide sequence ID" value="NZ_JANYMP010000028.1"/>
</dbReference>
<name>A0A9X2VWI9_9PSEU</name>
<comment type="caution">
    <text evidence="3">The sequence shown here is derived from an EMBL/GenBank/DDBJ whole genome shotgun (WGS) entry which is preliminary data.</text>
</comment>
<keyword evidence="2" id="KW-0472">Membrane</keyword>
<evidence type="ECO:0000256" key="2">
    <source>
        <dbReference type="SAM" id="Phobius"/>
    </source>
</evidence>
<feature type="transmembrane region" description="Helical" evidence="2">
    <location>
        <begin position="155"/>
        <end position="177"/>
    </location>
</feature>
<feature type="region of interest" description="Disordered" evidence="1">
    <location>
        <begin position="1"/>
        <end position="38"/>
    </location>
</feature>
<evidence type="ECO:0000256" key="1">
    <source>
        <dbReference type="SAM" id="MobiDB-lite"/>
    </source>
</evidence>
<dbReference type="Proteomes" id="UP001141259">
    <property type="component" value="Unassembled WGS sequence"/>
</dbReference>
<dbReference type="AlphaFoldDB" id="A0A9X2VWI9"/>
<accession>A0A9X2VWI9</accession>
<organism evidence="3 4">
    <name type="scientific">Umezawaea endophytica</name>
    <dbReference type="NCBI Taxonomy" id="1654476"/>
    <lineage>
        <taxon>Bacteria</taxon>
        <taxon>Bacillati</taxon>
        <taxon>Actinomycetota</taxon>
        <taxon>Actinomycetes</taxon>
        <taxon>Pseudonocardiales</taxon>
        <taxon>Pseudonocardiaceae</taxon>
        <taxon>Umezawaea</taxon>
    </lineage>
</organism>
<keyword evidence="2" id="KW-1133">Transmembrane helix</keyword>